<comment type="caution">
    <text evidence="2">The sequence shown here is derived from an EMBL/GenBank/DDBJ whole genome shotgun (WGS) entry which is preliminary data.</text>
</comment>
<keyword evidence="1" id="KW-0812">Transmembrane</keyword>
<evidence type="ECO:0000256" key="1">
    <source>
        <dbReference type="SAM" id="Phobius"/>
    </source>
</evidence>
<dbReference type="PANTHER" id="PTHR13593:SF127">
    <property type="entry name" value="PLC-LIKE PHOSPHODIESTERASES SUPERFAMILY PROTEIN"/>
    <property type="match status" value="1"/>
</dbReference>
<organism evidence="2 3">
    <name type="scientific">Lupinus albus</name>
    <name type="common">White lupine</name>
    <name type="synonym">Lupinus termis</name>
    <dbReference type="NCBI Taxonomy" id="3870"/>
    <lineage>
        <taxon>Eukaryota</taxon>
        <taxon>Viridiplantae</taxon>
        <taxon>Streptophyta</taxon>
        <taxon>Embryophyta</taxon>
        <taxon>Tracheophyta</taxon>
        <taxon>Spermatophyta</taxon>
        <taxon>Magnoliopsida</taxon>
        <taxon>eudicotyledons</taxon>
        <taxon>Gunneridae</taxon>
        <taxon>Pentapetalae</taxon>
        <taxon>rosids</taxon>
        <taxon>fabids</taxon>
        <taxon>Fabales</taxon>
        <taxon>Fabaceae</taxon>
        <taxon>Papilionoideae</taxon>
        <taxon>50 kb inversion clade</taxon>
        <taxon>genistoids sensu lato</taxon>
        <taxon>core genistoids</taxon>
        <taxon>Genisteae</taxon>
        <taxon>Lupinus</taxon>
    </lineage>
</organism>
<dbReference type="EMBL" id="WOCE01000017">
    <property type="protein sequence ID" value="KAE9595678.1"/>
    <property type="molecule type" value="Genomic_DNA"/>
</dbReference>
<reference evidence="3" key="1">
    <citation type="journal article" date="2020" name="Nat. Commun.">
        <title>Genome sequence of the cluster root forming white lupin.</title>
        <authorList>
            <person name="Hufnagel B."/>
            <person name="Marques A."/>
            <person name="Soriano A."/>
            <person name="Marques L."/>
            <person name="Divol F."/>
            <person name="Doumas P."/>
            <person name="Sallet E."/>
            <person name="Mancinotti D."/>
            <person name="Carrere S."/>
            <person name="Marande W."/>
            <person name="Arribat S."/>
            <person name="Keller J."/>
            <person name="Huneau C."/>
            <person name="Blein T."/>
            <person name="Aime D."/>
            <person name="Laguerre M."/>
            <person name="Taylor J."/>
            <person name="Schubert V."/>
            <person name="Nelson M."/>
            <person name="Geu-Flores F."/>
            <person name="Crespi M."/>
            <person name="Gallardo-Guerrero K."/>
            <person name="Delaux P.-M."/>
            <person name="Salse J."/>
            <person name="Berges H."/>
            <person name="Guyot R."/>
            <person name="Gouzy J."/>
            <person name="Peret B."/>
        </authorList>
    </citation>
    <scope>NUCLEOTIDE SEQUENCE [LARGE SCALE GENOMIC DNA]</scope>
    <source>
        <strain evidence="3">cv. Amiga</strain>
    </source>
</reference>
<dbReference type="InterPro" id="IPR017946">
    <property type="entry name" value="PLC-like_Pdiesterase_TIM-brl"/>
</dbReference>
<evidence type="ECO:0000313" key="3">
    <source>
        <dbReference type="Proteomes" id="UP000447434"/>
    </source>
</evidence>
<keyword evidence="1" id="KW-0472">Membrane</keyword>
<dbReference type="GO" id="GO:0006629">
    <property type="term" value="P:lipid metabolic process"/>
    <property type="evidence" value="ECO:0007669"/>
    <property type="project" value="InterPro"/>
</dbReference>
<feature type="transmembrane region" description="Helical" evidence="1">
    <location>
        <begin position="251"/>
        <end position="274"/>
    </location>
</feature>
<dbReference type="Pfam" id="PF26178">
    <property type="entry name" value="PI-PLC_cat"/>
    <property type="match status" value="1"/>
</dbReference>
<sequence length="290" mass="33142">MKNTVTLNMQNGVRALMLDTYDYKGDIWMCHSFKGVCYDYTAFKPAIGYLKEVEAFLSSNPSEIVTLILEDYVQSPKGLTKLFNDAGLMKYWFPVSRMPNNGGDWPLVNDMIAKNQRLVVFGSKKDKEKSEGIAYQWNYMVENQYGNDGEVKGKCSQRQESSPLNDKTKSLVLVNHFRTVPVKALAAKDNSHDLIDMLSTCYGAAGNRWANFVAVDFYKRCQGGGPFEATDKLNGRLICGCDDLQACSVSLFIFLVTWFNCCTFTMFHMPYLLYINLYQTTRSYWYLQTF</sequence>
<dbReference type="OrthoDB" id="7984201at2759"/>
<accession>A0A6A4P8G9</accession>
<name>A0A6A4P8G9_LUPAL</name>
<dbReference type="PANTHER" id="PTHR13593">
    <property type="match status" value="1"/>
</dbReference>
<protein>
    <submittedName>
        <fullName evidence="2">Putative PLC-like phosphodiesterase, TIM beta/alpha-barrel domain-containing protein</fullName>
    </submittedName>
</protein>
<proteinExistence type="predicted"/>
<dbReference type="CDD" id="cd08588">
    <property type="entry name" value="PI-PLCc_At5g67130_like"/>
    <property type="match status" value="1"/>
</dbReference>
<gene>
    <name evidence="2" type="ORF">Lalb_Chr17g0341331</name>
</gene>
<dbReference type="InterPro" id="IPR051057">
    <property type="entry name" value="PI-PLC_domain"/>
</dbReference>
<keyword evidence="1" id="KW-1133">Transmembrane helix</keyword>
<dbReference type="Proteomes" id="UP000447434">
    <property type="component" value="Chromosome 17"/>
</dbReference>
<dbReference type="Gene3D" id="3.20.20.190">
    <property type="entry name" value="Phosphatidylinositol (PI) phosphodiesterase"/>
    <property type="match status" value="1"/>
</dbReference>
<evidence type="ECO:0000313" key="2">
    <source>
        <dbReference type="EMBL" id="KAE9595678.1"/>
    </source>
</evidence>
<dbReference type="SUPFAM" id="SSF51695">
    <property type="entry name" value="PLC-like phosphodiesterases"/>
    <property type="match status" value="1"/>
</dbReference>
<dbReference type="GO" id="GO:0008081">
    <property type="term" value="F:phosphoric diester hydrolase activity"/>
    <property type="evidence" value="ECO:0007669"/>
    <property type="project" value="InterPro"/>
</dbReference>
<keyword evidence="3" id="KW-1185">Reference proteome</keyword>
<dbReference type="AlphaFoldDB" id="A0A6A4P8G9"/>